<dbReference type="SMART" id="SM00710">
    <property type="entry name" value="PbH1"/>
    <property type="match status" value="10"/>
</dbReference>
<feature type="compositionally biased region" description="Basic and acidic residues" evidence="1">
    <location>
        <begin position="46"/>
        <end position="56"/>
    </location>
</feature>
<keyword evidence="3" id="KW-0732">Signal</keyword>
<keyword evidence="2" id="KW-0472">Membrane</keyword>
<keyword evidence="2" id="KW-0812">Transmembrane</keyword>
<evidence type="ECO:0000256" key="2">
    <source>
        <dbReference type="SAM" id="Phobius"/>
    </source>
</evidence>
<accession>A0A841AMY0</accession>
<feature type="transmembrane region" description="Helical" evidence="2">
    <location>
        <begin position="571"/>
        <end position="594"/>
    </location>
</feature>
<evidence type="ECO:0000313" key="6">
    <source>
        <dbReference type="Proteomes" id="UP000536685"/>
    </source>
</evidence>
<keyword evidence="2" id="KW-1133">Transmembrane helix</keyword>
<dbReference type="InterPro" id="IPR012334">
    <property type="entry name" value="Pectin_lyas_fold"/>
</dbReference>
<name>A0A841AMY0_9MICO</name>
<comment type="caution">
    <text evidence="5">The sequence shown here is derived from an EMBL/GenBank/DDBJ whole genome shotgun (WGS) entry which is preliminary data.</text>
</comment>
<organism evidence="5 6">
    <name type="scientific">Conyzicola lurida</name>
    <dbReference type="NCBI Taxonomy" id="1172621"/>
    <lineage>
        <taxon>Bacteria</taxon>
        <taxon>Bacillati</taxon>
        <taxon>Actinomycetota</taxon>
        <taxon>Actinomycetes</taxon>
        <taxon>Micrococcales</taxon>
        <taxon>Microbacteriaceae</taxon>
        <taxon>Conyzicola</taxon>
    </lineage>
</organism>
<dbReference type="Gene3D" id="2.160.20.10">
    <property type="entry name" value="Single-stranded right-handed beta-helix, Pectin lyase-like"/>
    <property type="match status" value="2"/>
</dbReference>
<gene>
    <name evidence="5" type="ORF">HD599_001208</name>
</gene>
<keyword evidence="6" id="KW-1185">Reference proteome</keyword>
<dbReference type="Pfam" id="PF13229">
    <property type="entry name" value="Beta_helix"/>
    <property type="match status" value="1"/>
</dbReference>
<proteinExistence type="predicted"/>
<feature type="domain" description="Right handed beta helix" evidence="4">
    <location>
        <begin position="408"/>
        <end position="551"/>
    </location>
</feature>
<dbReference type="InterPro" id="IPR006626">
    <property type="entry name" value="PbH1"/>
</dbReference>
<dbReference type="EMBL" id="JACHMJ010000001">
    <property type="protein sequence ID" value="MBB5842885.1"/>
    <property type="molecule type" value="Genomic_DNA"/>
</dbReference>
<protein>
    <recommendedName>
        <fullName evidence="4">Right handed beta helix domain-containing protein</fullName>
    </recommendedName>
</protein>
<sequence length="636" mass="66394">MKRLTLLAGTALTAGLLVAGLAVPGAASAATSLSVDTTPSPSPSATEHDDSVAGETYRGDAEAEALLVATEDRRIASVRAIANAADWSGAAQYKPYRLATGKLYTLVLVARDAPYTIDDLQALAPRTFARQPDGTFLLSENIVVDEGASLELTHPDGLTLHLASNSESFVSIITLGGSFTVKGTLLAPATVSSWDITTGKPDVDTTDGRSYIRVVGGHADLDAAFFSNLGFWSGATGGVSLTGTDALDIETADLATGKDQRIAEGDAANPEVFGQELIPADEGAGLLPIDADLTSYGYVSALINNVTFDGNAFGLFVTSAEGVVIRDSEVRESLVDGIIFHRYVTNSEISRTVSHHNAMDGVKLTRGTSGVILDRVTSTDNGANGISLNGRPLADGPSATGTAVGSYGNNEVSNSTANDNVRYGIDVLGGNGVHLDSNAVRNNLMGIVVGAGADEVVVKNNMVESSLKQGIAIREAGTDALVQGNTIVGGEIGIYVRDAGGRFERNTIENVSNHAITLIGATGASVIDKNTVSGAGPSAIDVARAADTEVTRTNDDDWRSTKPLDVVLRSIFQPLTVMWLFLGLLLLISALSSVGRKHTGFRHPYSNLAPLSSYSKGIVDRDSLERIRRGQTGKHV</sequence>
<dbReference type="InterPro" id="IPR011050">
    <property type="entry name" value="Pectin_lyase_fold/virulence"/>
</dbReference>
<dbReference type="RefSeq" id="WP_184234702.1">
    <property type="nucleotide sequence ID" value="NZ_JACHMJ010000001.1"/>
</dbReference>
<evidence type="ECO:0000256" key="3">
    <source>
        <dbReference type="SAM" id="SignalP"/>
    </source>
</evidence>
<evidence type="ECO:0000259" key="4">
    <source>
        <dbReference type="Pfam" id="PF13229"/>
    </source>
</evidence>
<evidence type="ECO:0000256" key="1">
    <source>
        <dbReference type="SAM" id="MobiDB-lite"/>
    </source>
</evidence>
<feature type="chain" id="PRO_5032803858" description="Right handed beta helix domain-containing protein" evidence="3">
    <location>
        <begin position="30"/>
        <end position="636"/>
    </location>
</feature>
<feature type="region of interest" description="Disordered" evidence="1">
    <location>
        <begin position="32"/>
        <end position="56"/>
    </location>
</feature>
<dbReference type="InterPro" id="IPR039448">
    <property type="entry name" value="Beta_helix"/>
</dbReference>
<reference evidence="5 6" key="1">
    <citation type="submission" date="2020-08" db="EMBL/GenBank/DDBJ databases">
        <title>Sequencing the genomes of 1000 actinobacteria strains.</title>
        <authorList>
            <person name="Klenk H.-P."/>
        </authorList>
    </citation>
    <scope>NUCLEOTIDE SEQUENCE [LARGE SCALE GENOMIC DNA]</scope>
    <source>
        <strain evidence="5 6">DSM 105784</strain>
    </source>
</reference>
<evidence type="ECO:0000313" key="5">
    <source>
        <dbReference type="EMBL" id="MBB5842885.1"/>
    </source>
</evidence>
<dbReference type="AlphaFoldDB" id="A0A841AMY0"/>
<feature type="compositionally biased region" description="Polar residues" evidence="1">
    <location>
        <begin position="34"/>
        <end position="45"/>
    </location>
</feature>
<dbReference type="SUPFAM" id="SSF51126">
    <property type="entry name" value="Pectin lyase-like"/>
    <property type="match status" value="1"/>
</dbReference>
<dbReference type="Proteomes" id="UP000536685">
    <property type="component" value="Unassembled WGS sequence"/>
</dbReference>
<feature type="signal peptide" evidence="3">
    <location>
        <begin position="1"/>
        <end position="29"/>
    </location>
</feature>